<feature type="non-terminal residue" evidence="1">
    <location>
        <position position="1"/>
    </location>
</feature>
<accession>A0A9N9GF52</accession>
<protein>
    <submittedName>
        <fullName evidence="1">3431_t:CDS:1</fullName>
    </submittedName>
</protein>
<dbReference type="AlphaFoldDB" id="A0A9N9GF52"/>
<keyword evidence="2" id="KW-1185">Reference proteome</keyword>
<proteinExistence type="predicted"/>
<evidence type="ECO:0000313" key="2">
    <source>
        <dbReference type="Proteomes" id="UP000789375"/>
    </source>
</evidence>
<reference evidence="1" key="1">
    <citation type="submission" date="2021-06" db="EMBL/GenBank/DDBJ databases">
        <authorList>
            <person name="Kallberg Y."/>
            <person name="Tangrot J."/>
            <person name="Rosling A."/>
        </authorList>
    </citation>
    <scope>NUCLEOTIDE SEQUENCE</scope>
    <source>
        <strain evidence="1">87-6 pot B 2015</strain>
    </source>
</reference>
<evidence type="ECO:0000313" key="1">
    <source>
        <dbReference type="EMBL" id="CAG8598014.1"/>
    </source>
</evidence>
<gene>
    <name evidence="1" type="ORF">FMOSSE_LOCUS8793</name>
</gene>
<sequence length="39" mass="4419">ASIPNGLLENYTSKPSEKLPLFFKSSKSMSLPKYINIKF</sequence>
<dbReference type="EMBL" id="CAJVPP010002379">
    <property type="protein sequence ID" value="CAG8598014.1"/>
    <property type="molecule type" value="Genomic_DNA"/>
</dbReference>
<dbReference type="Proteomes" id="UP000789375">
    <property type="component" value="Unassembled WGS sequence"/>
</dbReference>
<comment type="caution">
    <text evidence="1">The sequence shown here is derived from an EMBL/GenBank/DDBJ whole genome shotgun (WGS) entry which is preliminary data.</text>
</comment>
<organism evidence="1 2">
    <name type="scientific">Funneliformis mosseae</name>
    <name type="common">Endomycorrhizal fungus</name>
    <name type="synonym">Glomus mosseae</name>
    <dbReference type="NCBI Taxonomy" id="27381"/>
    <lineage>
        <taxon>Eukaryota</taxon>
        <taxon>Fungi</taxon>
        <taxon>Fungi incertae sedis</taxon>
        <taxon>Mucoromycota</taxon>
        <taxon>Glomeromycotina</taxon>
        <taxon>Glomeromycetes</taxon>
        <taxon>Glomerales</taxon>
        <taxon>Glomeraceae</taxon>
        <taxon>Funneliformis</taxon>
    </lineage>
</organism>
<name>A0A9N9GF52_FUNMO</name>